<evidence type="ECO:0000256" key="1">
    <source>
        <dbReference type="SAM" id="MobiDB-lite"/>
    </source>
</evidence>
<dbReference type="EMBL" id="KZ679131">
    <property type="protein sequence ID" value="PTB76729.1"/>
    <property type="molecule type" value="Genomic_DNA"/>
</dbReference>
<accession>A0A2T4C584</accession>
<dbReference type="AlphaFoldDB" id="A0A2T4C584"/>
<name>A0A2T4C584_TRILO</name>
<keyword evidence="3" id="KW-1185">Reference proteome</keyword>
<evidence type="ECO:0000313" key="2">
    <source>
        <dbReference type="EMBL" id="PTB76729.1"/>
    </source>
</evidence>
<organism evidence="2 3">
    <name type="scientific">Trichoderma longibrachiatum ATCC 18648</name>
    <dbReference type="NCBI Taxonomy" id="983965"/>
    <lineage>
        <taxon>Eukaryota</taxon>
        <taxon>Fungi</taxon>
        <taxon>Dikarya</taxon>
        <taxon>Ascomycota</taxon>
        <taxon>Pezizomycotina</taxon>
        <taxon>Sordariomycetes</taxon>
        <taxon>Hypocreomycetidae</taxon>
        <taxon>Hypocreales</taxon>
        <taxon>Hypocreaceae</taxon>
        <taxon>Trichoderma</taxon>
    </lineage>
</organism>
<proteinExistence type="predicted"/>
<protein>
    <submittedName>
        <fullName evidence="2">Uncharacterized protein</fullName>
    </submittedName>
</protein>
<feature type="region of interest" description="Disordered" evidence="1">
    <location>
        <begin position="93"/>
        <end position="112"/>
    </location>
</feature>
<reference evidence="2 3" key="1">
    <citation type="submission" date="2016-07" db="EMBL/GenBank/DDBJ databases">
        <title>Multiple horizontal gene transfer events from other fungi enriched the ability of initially mycotrophic Trichoderma (Ascomycota) to feed on dead plant biomass.</title>
        <authorList>
            <consortium name="DOE Joint Genome Institute"/>
            <person name="Aerts A."/>
            <person name="Atanasova L."/>
            <person name="Chenthamara K."/>
            <person name="Zhang J."/>
            <person name="Grujic M."/>
            <person name="Henrissat B."/>
            <person name="Kuo A."/>
            <person name="Salamov A."/>
            <person name="Lipzen A."/>
            <person name="Labutti K."/>
            <person name="Barry K."/>
            <person name="Miao Y."/>
            <person name="Rahimi M.J."/>
            <person name="Shen Q."/>
            <person name="Grigoriev I.V."/>
            <person name="Kubicek C.P."/>
            <person name="Druzhinina I.S."/>
        </authorList>
    </citation>
    <scope>NUCLEOTIDE SEQUENCE [LARGE SCALE GENOMIC DNA]</scope>
    <source>
        <strain evidence="2 3">ATCC 18648</strain>
    </source>
</reference>
<dbReference type="Proteomes" id="UP000240760">
    <property type="component" value="Unassembled WGS sequence"/>
</dbReference>
<evidence type="ECO:0000313" key="3">
    <source>
        <dbReference type="Proteomes" id="UP000240760"/>
    </source>
</evidence>
<sequence length="163" mass="18252">MRSMRYSGCGAGERENIEIAGPRFYESGALLEGNNLQAGAVSTRVMPGQPKLLRGKRASHKGKATPLYQCQQSKMYYSYHMYSKPARFTCRSTHAHGRRGDQGGSLAKSGRKRRSDMICKFNPLPLHQSRPLFAALAEDSALVCIFIRAHFSSRRKIVNTSKR</sequence>
<gene>
    <name evidence="2" type="ORF">M440DRAFT_301539</name>
</gene>